<dbReference type="PaxDb" id="39947-A0A0P0XJK2"/>
<feature type="non-terminal residue" evidence="2">
    <location>
        <position position="92"/>
    </location>
</feature>
<dbReference type="Proteomes" id="UP000059680">
    <property type="component" value="Chromosome 9"/>
</dbReference>
<protein>
    <submittedName>
        <fullName evidence="2">Os09g0134900 protein</fullName>
    </submittedName>
</protein>
<proteinExistence type="predicted"/>
<name>A0A0P0XJK2_ORYSJ</name>
<accession>A0A0P0XJK2</accession>
<keyword evidence="3" id="KW-1185">Reference proteome</keyword>
<dbReference type="InParanoid" id="A0A0P0XJK2"/>
<dbReference type="EMBL" id="AP014965">
    <property type="protein sequence ID" value="BAT06968.1"/>
    <property type="molecule type" value="Genomic_DNA"/>
</dbReference>
<evidence type="ECO:0000313" key="2">
    <source>
        <dbReference type="EMBL" id="BAT06968.1"/>
    </source>
</evidence>
<reference evidence="2 3" key="3">
    <citation type="journal article" date="2013" name="Rice">
        <title>Improvement of the Oryza sativa Nipponbare reference genome using next generation sequence and optical map data.</title>
        <authorList>
            <person name="Kawahara Y."/>
            <person name="de la Bastide M."/>
            <person name="Hamilton J.P."/>
            <person name="Kanamori H."/>
            <person name="McCombie W.R."/>
            <person name="Ouyang S."/>
            <person name="Schwartz D.C."/>
            <person name="Tanaka T."/>
            <person name="Wu J."/>
            <person name="Zhou S."/>
            <person name="Childs K.L."/>
            <person name="Davidson R.M."/>
            <person name="Lin H."/>
            <person name="Quesada-Ocampo L."/>
            <person name="Vaillancourt B."/>
            <person name="Sakai H."/>
            <person name="Lee S.S."/>
            <person name="Kim J."/>
            <person name="Numa H."/>
            <person name="Itoh T."/>
            <person name="Buell C.R."/>
            <person name="Matsumoto T."/>
        </authorList>
    </citation>
    <scope>NUCLEOTIDE SEQUENCE [LARGE SCALE GENOMIC DNA]</scope>
    <source>
        <strain evidence="3">cv. Nipponbare</strain>
    </source>
</reference>
<dbReference type="Gramene" id="Os09t0134900-02">
    <property type="protein sequence ID" value="Os09t0134900-02"/>
    <property type="gene ID" value="Os09g0134900"/>
</dbReference>
<reference evidence="2 3" key="2">
    <citation type="journal article" date="2013" name="Plant Cell Physiol.">
        <title>Rice Annotation Project Database (RAP-DB): an integrative and interactive database for rice genomics.</title>
        <authorList>
            <person name="Sakai H."/>
            <person name="Lee S.S."/>
            <person name="Tanaka T."/>
            <person name="Numa H."/>
            <person name="Kim J."/>
            <person name="Kawahara Y."/>
            <person name="Wakimoto H."/>
            <person name="Yang C.C."/>
            <person name="Iwamoto M."/>
            <person name="Abe T."/>
            <person name="Yamada Y."/>
            <person name="Muto A."/>
            <person name="Inokuchi H."/>
            <person name="Ikemura T."/>
            <person name="Matsumoto T."/>
            <person name="Sasaki T."/>
            <person name="Itoh T."/>
        </authorList>
    </citation>
    <scope>NUCLEOTIDE SEQUENCE [LARGE SCALE GENOMIC DNA]</scope>
    <source>
        <strain evidence="3">cv. Nipponbare</strain>
    </source>
</reference>
<evidence type="ECO:0000256" key="1">
    <source>
        <dbReference type="SAM" id="MobiDB-lite"/>
    </source>
</evidence>
<organism evidence="2 3">
    <name type="scientific">Oryza sativa subsp. japonica</name>
    <name type="common">Rice</name>
    <dbReference type="NCBI Taxonomy" id="39947"/>
    <lineage>
        <taxon>Eukaryota</taxon>
        <taxon>Viridiplantae</taxon>
        <taxon>Streptophyta</taxon>
        <taxon>Embryophyta</taxon>
        <taxon>Tracheophyta</taxon>
        <taxon>Spermatophyta</taxon>
        <taxon>Magnoliopsida</taxon>
        <taxon>Liliopsida</taxon>
        <taxon>Poales</taxon>
        <taxon>Poaceae</taxon>
        <taxon>BOP clade</taxon>
        <taxon>Oryzoideae</taxon>
        <taxon>Oryzeae</taxon>
        <taxon>Oryzinae</taxon>
        <taxon>Oryza</taxon>
        <taxon>Oryza sativa</taxon>
    </lineage>
</organism>
<sequence>SRRHCPLRQPPPRHPSAPQVPSTLTALPQPVAAAASPCALARSIPRCPASLPCSPWSISRWIPQEILWNANDHRNQQGGNRPVLLCGFLPLI</sequence>
<evidence type="ECO:0000313" key="3">
    <source>
        <dbReference type="Proteomes" id="UP000059680"/>
    </source>
</evidence>
<feature type="region of interest" description="Disordered" evidence="1">
    <location>
        <begin position="1"/>
        <end position="21"/>
    </location>
</feature>
<dbReference type="AlphaFoldDB" id="A0A0P0XJK2"/>
<reference evidence="3" key="1">
    <citation type="journal article" date="2005" name="Nature">
        <title>The map-based sequence of the rice genome.</title>
        <authorList>
            <consortium name="International rice genome sequencing project (IRGSP)"/>
            <person name="Matsumoto T."/>
            <person name="Wu J."/>
            <person name="Kanamori H."/>
            <person name="Katayose Y."/>
            <person name="Fujisawa M."/>
            <person name="Namiki N."/>
            <person name="Mizuno H."/>
            <person name="Yamamoto K."/>
            <person name="Antonio B.A."/>
            <person name="Baba T."/>
            <person name="Sakata K."/>
            <person name="Nagamura Y."/>
            <person name="Aoki H."/>
            <person name="Arikawa K."/>
            <person name="Arita K."/>
            <person name="Bito T."/>
            <person name="Chiden Y."/>
            <person name="Fujitsuka N."/>
            <person name="Fukunaka R."/>
            <person name="Hamada M."/>
            <person name="Harada C."/>
            <person name="Hayashi A."/>
            <person name="Hijishita S."/>
            <person name="Honda M."/>
            <person name="Hosokawa S."/>
            <person name="Ichikawa Y."/>
            <person name="Idonuma A."/>
            <person name="Iijima M."/>
            <person name="Ikeda M."/>
            <person name="Ikeno M."/>
            <person name="Ito K."/>
            <person name="Ito S."/>
            <person name="Ito T."/>
            <person name="Ito Y."/>
            <person name="Ito Y."/>
            <person name="Iwabuchi A."/>
            <person name="Kamiya K."/>
            <person name="Karasawa W."/>
            <person name="Kurita K."/>
            <person name="Katagiri S."/>
            <person name="Kikuta A."/>
            <person name="Kobayashi H."/>
            <person name="Kobayashi N."/>
            <person name="Machita K."/>
            <person name="Maehara T."/>
            <person name="Masukawa M."/>
            <person name="Mizubayashi T."/>
            <person name="Mukai Y."/>
            <person name="Nagasaki H."/>
            <person name="Nagata Y."/>
            <person name="Naito S."/>
            <person name="Nakashima M."/>
            <person name="Nakama Y."/>
            <person name="Nakamichi Y."/>
            <person name="Nakamura M."/>
            <person name="Meguro A."/>
            <person name="Negishi M."/>
            <person name="Ohta I."/>
            <person name="Ohta T."/>
            <person name="Okamoto M."/>
            <person name="Ono N."/>
            <person name="Saji S."/>
            <person name="Sakaguchi M."/>
            <person name="Sakai K."/>
            <person name="Shibata M."/>
            <person name="Shimokawa T."/>
            <person name="Song J."/>
            <person name="Takazaki Y."/>
            <person name="Terasawa K."/>
            <person name="Tsugane M."/>
            <person name="Tsuji K."/>
            <person name="Ueda S."/>
            <person name="Waki K."/>
            <person name="Yamagata H."/>
            <person name="Yamamoto M."/>
            <person name="Yamamoto S."/>
            <person name="Yamane H."/>
            <person name="Yoshiki S."/>
            <person name="Yoshihara R."/>
            <person name="Yukawa K."/>
            <person name="Zhong H."/>
            <person name="Yano M."/>
            <person name="Yuan Q."/>
            <person name="Ouyang S."/>
            <person name="Liu J."/>
            <person name="Jones K.M."/>
            <person name="Gansberger K."/>
            <person name="Moffat K."/>
            <person name="Hill J."/>
            <person name="Bera J."/>
            <person name="Fadrosh D."/>
            <person name="Jin S."/>
            <person name="Johri S."/>
            <person name="Kim M."/>
            <person name="Overton L."/>
            <person name="Reardon M."/>
            <person name="Tsitrin T."/>
            <person name="Vuong H."/>
            <person name="Weaver B."/>
            <person name="Ciecko A."/>
            <person name="Tallon L."/>
            <person name="Jackson J."/>
            <person name="Pai G."/>
            <person name="Aken S.V."/>
            <person name="Utterback T."/>
            <person name="Reidmuller S."/>
            <person name="Feldblyum T."/>
            <person name="Hsiao J."/>
            <person name="Zismann V."/>
            <person name="Iobst S."/>
            <person name="de Vazeille A.R."/>
            <person name="Buell C.R."/>
            <person name="Ying K."/>
            <person name="Li Y."/>
            <person name="Lu T."/>
            <person name="Huang Y."/>
            <person name="Zhao Q."/>
            <person name="Feng Q."/>
            <person name="Zhang L."/>
            <person name="Zhu J."/>
            <person name="Weng Q."/>
            <person name="Mu J."/>
            <person name="Lu Y."/>
            <person name="Fan D."/>
            <person name="Liu Y."/>
            <person name="Guan J."/>
            <person name="Zhang Y."/>
            <person name="Yu S."/>
            <person name="Liu X."/>
            <person name="Zhang Y."/>
            <person name="Hong G."/>
            <person name="Han B."/>
            <person name="Choisne N."/>
            <person name="Demange N."/>
            <person name="Orjeda G."/>
            <person name="Samain S."/>
            <person name="Cattolico L."/>
            <person name="Pelletier E."/>
            <person name="Couloux A."/>
            <person name="Segurens B."/>
            <person name="Wincker P."/>
            <person name="D'Hont A."/>
            <person name="Scarpelli C."/>
            <person name="Weissenbach J."/>
            <person name="Salanoubat M."/>
            <person name="Quetier F."/>
            <person name="Yu Y."/>
            <person name="Kim H.R."/>
            <person name="Rambo T."/>
            <person name="Currie J."/>
            <person name="Collura K."/>
            <person name="Luo M."/>
            <person name="Yang T."/>
            <person name="Ammiraju J.S.S."/>
            <person name="Engler F."/>
            <person name="Soderlund C."/>
            <person name="Wing R.A."/>
            <person name="Palmer L.E."/>
            <person name="de la Bastide M."/>
            <person name="Spiegel L."/>
            <person name="Nascimento L."/>
            <person name="Zutavern T."/>
            <person name="O'Shaughnessy A."/>
            <person name="Dike S."/>
            <person name="Dedhia N."/>
            <person name="Preston R."/>
            <person name="Balija V."/>
            <person name="McCombie W.R."/>
            <person name="Chow T."/>
            <person name="Chen H."/>
            <person name="Chung M."/>
            <person name="Chen C."/>
            <person name="Shaw J."/>
            <person name="Wu H."/>
            <person name="Hsiao K."/>
            <person name="Chao Y."/>
            <person name="Chu M."/>
            <person name="Cheng C."/>
            <person name="Hour A."/>
            <person name="Lee P."/>
            <person name="Lin S."/>
            <person name="Lin Y."/>
            <person name="Liou J."/>
            <person name="Liu S."/>
            <person name="Hsing Y."/>
            <person name="Raghuvanshi S."/>
            <person name="Mohanty A."/>
            <person name="Bharti A.K."/>
            <person name="Gaur A."/>
            <person name="Gupta V."/>
            <person name="Kumar D."/>
            <person name="Ravi V."/>
            <person name="Vij S."/>
            <person name="Kapur A."/>
            <person name="Khurana P."/>
            <person name="Khurana P."/>
            <person name="Khurana J.P."/>
            <person name="Tyagi A.K."/>
            <person name="Gaikwad K."/>
            <person name="Singh A."/>
            <person name="Dalal V."/>
            <person name="Srivastava S."/>
            <person name="Dixit A."/>
            <person name="Pal A.K."/>
            <person name="Ghazi I.A."/>
            <person name="Yadav M."/>
            <person name="Pandit A."/>
            <person name="Bhargava A."/>
            <person name="Sureshbabu K."/>
            <person name="Batra K."/>
            <person name="Sharma T.R."/>
            <person name="Mohapatra T."/>
            <person name="Singh N.K."/>
            <person name="Messing J."/>
            <person name="Nelson A.B."/>
            <person name="Fuks G."/>
            <person name="Kavchok S."/>
            <person name="Keizer G."/>
            <person name="Linton E."/>
            <person name="Llaca V."/>
            <person name="Song R."/>
            <person name="Tanyolac B."/>
            <person name="Young S."/>
            <person name="Ho-Il K."/>
            <person name="Hahn J.H."/>
            <person name="Sangsakoo G."/>
            <person name="Vanavichit A."/>
            <person name="de Mattos Luiz.A.T."/>
            <person name="Zimmer P.D."/>
            <person name="Malone G."/>
            <person name="Dellagostin O."/>
            <person name="de Oliveira A.C."/>
            <person name="Bevan M."/>
            <person name="Bancroft I."/>
            <person name="Minx P."/>
            <person name="Cordum H."/>
            <person name="Wilson R."/>
            <person name="Cheng Z."/>
            <person name="Jin W."/>
            <person name="Jiang J."/>
            <person name="Leong S.A."/>
            <person name="Iwama H."/>
            <person name="Gojobori T."/>
            <person name="Itoh T."/>
            <person name="Niimura Y."/>
            <person name="Fujii Y."/>
            <person name="Habara T."/>
            <person name="Sakai H."/>
            <person name="Sato Y."/>
            <person name="Wilson G."/>
            <person name="Kumar K."/>
            <person name="McCouch S."/>
            <person name="Juretic N."/>
            <person name="Hoen D."/>
            <person name="Wright S."/>
            <person name="Bruskiewich R."/>
            <person name="Bureau T."/>
            <person name="Miyao A."/>
            <person name="Hirochika H."/>
            <person name="Nishikawa T."/>
            <person name="Kadowaki K."/>
            <person name="Sugiura M."/>
            <person name="Burr B."/>
            <person name="Sasaki T."/>
        </authorList>
    </citation>
    <scope>NUCLEOTIDE SEQUENCE [LARGE SCALE GENOMIC DNA]</scope>
    <source>
        <strain evidence="3">cv. Nipponbare</strain>
    </source>
</reference>
<gene>
    <name evidence="2" type="ordered locus">Os09g0134900</name>
    <name evidence="2" type="ORF">OSNPB_090134900</name>
</gene>